<gene>
    <name evidence="2" type="ORF">SAMN04489867_1098</name>
</gene>
<sequence>MKALYVHTIDGGIPASLGFPLTALSLLGSFVATDRILT</sequence>
<feature type="transmembrane region" description="Helical" evidence="1">
    <location>
        <begin position="12"/>
        <end position="32"/>
    </location>
</feature>
<dbReference type="EMBL" id="LT629711">
    <property type="protein sequence ID" value="SDO98368.1"/>
    <property type="molecule type" value="Genomic_DNA"/>
</dbReference>
<proteinExistence type="predicted"/>
<accession>A0A1H0P0U9</accession>
<reference evidence="3" key="1">
    <citation type="submission" date="2016-10" db="EMBL/GenBank/DDBJ databases">
        <authorList>
            <person name="Varghese N."/>
            <person name="Submissions S."/>
        </authorList>
    </citation>
    <scope>NUCLEOTIDE SEQUENCE [LARGE SCALE GENOMIC DNA]</scope>
    <source>
        <strain evidence="3">DSM 22329</strain>
    </source>
</reference>
<keyword evidence="1" id="KW-0472">Membrane</keyword>
<keyword evidence="3" id="KW-1185">Reference proteome</keyword>
<evidence type="ECO:0000313" key="2">
    <source>
        <dbReference type="EMBL" id="SDO98368.1"/>
    </source>
</evidence>
<evidence type="ECO:0000256" key="1">
    <source>
        <dbReference type="SAM" id="Phobius"/>
    </source>
</evidence>
<evidence type="ECO:0000313" key="3">
    <source>
        <dbReference type="Proteomes" id="UP000199077"/>
    </source>
</evidence>
<dbReference type="Proteomes" id="UP000199077">
    <property type="component" value="Chromosome I"/>
</dbReference>
<keyword evidence="1" id="KW-0812">Transmembrane</keyword>
<protein>
    <submittedName>
        <fullName evidence="2">Uncharacterized protein</fullName>
    </submittedName>
</protein>
<name>A0A1H0P0U9_9MICO</name>
<dbReference type="AlphaFoldDB" id="A0A1H0P0U9"/>
<organism evidence="2 3">
    <name type="scientific">Pedococcus dokdonensis</name>
    <dbReference type="NCBI Taxonomy" id="443156"/>
    <lineage>
        <taxon>Bacteria</taxon>
        <taxon>Bacillati</taxon>
        <taxon>Actinomycetota</taxon>
        <taxon>Actinomycetes</taxon>
        <taxon>Micrococcales</taxon>
        <taxon>Intrasporangiaceae</taxon>
        <taxon>Pedococcus</taxon>
    </lineage>
</organism>
<keyword evidence="1" id="KW-1133">Transmembrane helix</keyword>